<gene>
    <name evidence="1" type="ORF">KKP3000_003626</name>
</gene>
<name>A0ABV5ADA1_9BACL</name>
<evidence type="ECO:0000313" key="1">
    <source>
        <dbReference type="EMBL" id="MFB5190181.1"/>
    </source>
</evidence>
<dbReference type="Proteomes" id="UP001579974">
    <property type="component" value="Unassembled WGS sequence"/>
</dbReference>
<proteinExistence type="predicted"/>
<protein>
    <submittedName>
        <fullName evidence="1">Uncharacterized protein</fullName>
    </submittedName>
</protein>
<accession>A0ABV5ADA1</accession>
<organism evidence="1 2">
    <name type="scientific">Alicyclobacillus fastidiosus</name>
    <dbReference type="NCBI Taxonomy" id="392011"/>
    <lineage>
        <taxon>Bacteria</taxon>
        <taxon>Bacillati</taxon>
        <taxon>Bacillota</taxon>
        <taxon>Bacilli</taxon>
        <taxon>Bacillales</taxon>
        <taxon>Alicyclobacillaceae</taxon>
        <taxon>Alicyclobacillus</taxon>
    </lineage>
</organism>
<keyword evidence="2" id="KW-1185">Reference proteome</keyword>
<evidence type="ECO:0000313" key="2">
    <source>
        <dbReference type="Proteomes" id="UP001579974"/>
    </source>
</evidence>
<dbReference type="RefSeq" id="WP_275473763.1">
    <property type="nucleotide sequence ID" value="NZ_CP162940.1"/>
</dbReference>
<comment type="caution">
    <text evidence="1">The sequence shown here is derived from an EMBL/GenBank/DDBJ whole genome shotgun (WGS) entry which is preliminary data.</text>
</comment>
<reference evidence="1 2" key="1">
    <citation type="journal article" date="2024" name="Int. J. Mol. Sci.">
        <title>Exploration of Alicyclobacillus spp. Genome in Search of Antibiotic Resistance.</title>
        <authorList>
            <person name="Bucka-Kolendo J."/>
            <person name="Kiousi D.E."/>
            <person name="Dekowska A."/>
            <person name="Mikolajczuk-Szczyrba A."/>
            <person name="Karadedos D.M."/>
            <person name="Michael P."/>
            <person name="Galanis A."/>
            <person name="Sokolowska B."/>
        </authorList>
    </citation>
    <scope>NUCLEOTIDE SEQUENCE [LARGE SCALE GENOMIC DNA]</scope>
    <source>
        <strain evidence="1 2">KKP 3000</strain>
    </source>
</reference>
<sequence length="82" mass="9298">MGKPRGLATSLERFRYNRNETNRASIGVGPWPPEQAMNWVSLVQEQGITVSMPIGQEIAFRGMSPGELYKSNLRWQPKHQKG</sequence>
<dbReference type="EMBL" id="JBDXSU010000005">
    <property type="protein sequence ID" value="MFB5190181.1"/>
    <property type="molecule type" value="Genomic_DNA"/>
</dbReference>